<sequence>MFNVMRKNYKEVLMETNKHIGSLVLSQERIRLGVAIVADKLNQKFSGEEVVIISVVPGGILFTADLVRELKFDVNMDYIACHHTPGVSENGSPIVYHQDINIKDKHVILVDDAIETGGTMKRVALFIGAEFGVKSVSIATLFVKPNRVNIPVTQYFAYEMDNDDMLIGYGLSWENKYQNIPFVSKLIK</sequence>
<evidence type="ECO:0000313" key="5">
    <source>
        <dbReference type="Proteomes" id="UP000000593"/>
    </source>
</evidence>
<evidence type="ECO:0000256" key="1">
    <source>
        <dbReference type="ARBA" id="ARBA00048811"/>
    </source>
</evidence>
<dbReference type="InterPro" id="IPR029057">
    <property type="entry name" value="PRTase-like"/>
</dbReference>
<dbReference type="InterPro" id="IPR050408">
    <property type="entry name" value="HGPRT"/>
</dbReference>
<dbReference type="GO" id="GO:0032263">
    <property type="term" value="P:GMP salvage"/>
    <property type="evidence" value="ECO:0007669"/>
    <property type="project" value="TreeGrafter"/>
</dbReference>
<accession>Q6LRM7</accession>
<dbReference type="SUPFAM" id="SSF53271">
    <property type="entry name" value="PRTase-like"/>
    <property type="match status" value="1"/>
</dbReference>
<dbReference type="KEGG" id="ppr:PBPRA1638"/>
<dbReference type="EMBL" id="CR378668">
    <property type="protein sequence ID" value="CAG20049.1"/>
    <property type="molecule type" value="Genomic_DNA"/>
</dbReference>
<dbReference type="GO" id="GO:0004422">
    <property type="term" value="F:hypoxanthine phosphoribosyltransferase activity"/>
    <property type="evidence" value="ECO:0007669"/>
    <property type="project" value="TreeGrafter"/>
</dbReference>
<dbReference type="eggNOG" id="COG0634">
    <property type="taxonomic scope" value="Bacteria"/>
</dbReference>
<dbReference type="Gene3D" id="3.40.50.2020">
    <property type="match status" value="1"/>
</dbReference>
<evidence type="ECO:0000256" key="2">
    <source>
        <dbReference type="ARBA" id="ARBA00049402"/>
    </source>
</evidence>
<dbReference type="HOGENOM" id="CLU_073615_0_2_6"/>
<name>Q6LRM7_PHOPR</name>
<evidence type="ECO:0000259" key="3">
    <source>
        <dbReference type="Pfam" id="PF00156"/>
    </source>
</evidence>
<dbReference type="STRING" id="298386.PBPRA1638"/>
<proteinExistence type="predicted"/>
<dbReference type="PANTHER" id="PTHR43340">
    <property type="entry name" value="HYPOXANTHINE-GUANINE PHOSPHORIBOSYLTRANSFERASE"/>
    <property type="match status" value="1"/>
</dbReference>
<comment type="catalytic activity">
    <reaction evidence="2">
        <text>IMP + diphosphate = hypoxanthine + 5-phospho-alpha-D-ribose 1-diphosphate</text>
        <dbReference type="Rhea" id="RHEA:17973"/>
        <dbReference type="ChEBI" id="CHEBI:17368"/>
        <dbReference type="ChEBI" id="CHEBI:33019"/>
        <dbReference type="ChEBI" id="CHEBI:58017"/>
        <dbReference type="ChEBI" id="CHEBI:58053"/>
        <dbReference type="EC" id="2.4.2.8"/>
    </reaction>
    <physiologicalReaction direction="right-to-left" evidence="2">
        <dbReference type="Rhea" id="RHEA:17975"/>
    </physiologicalReaction>
</comment>
<dbReference type="GO" id="GO:0046100">
    <property type="term" value="P:hypoxanthine metabolic process"/>
    <property type="evidence" value="ECO:0007669"/>
    <property type="project" value="TreeGrafter"/>
</dbReference>
<keyword evidence="5" id="KW-1185">Reference proteome</keyword>
<dbReference type="GO" id="GO:0000287">
    <property type="term" value="F:magnesium ion binding"/>
    <property type="evidence" value="ECO:0007669"/>
    <property type="project" value="TreeGrafter"/>
</dbReference>
<dbReference type="GO" id="GO:0005829">
    <property type="term" value="C:cytosol"/>
    <property type="evidence" value="ECO:0007669"/>
    <property type="project" value="TreeGrafter"/>
</dbReference>
<dbReference type="Proteomes" id="UP000000593">
    <property type="component" value="Chromosome 1"/>
</dbReference>
<organism evidence="4 5">
    <name type="scientific">Photobacterium profundum (strain SS9)</name>
    <dbReference type="NCBI Taxonomy" id="298386"/>
    <lineage>
        <taxon>Bacteria</taxon>
        <taxon>Pseudomonadati</taxon>
        <taxon>Pseudomonadota</taxon>
        <taxon>Gammaproteobacteria</taxon>
        <taxon>Vibrionales</taxon>
        <taxon>Vibrionaceae</taxon>
        <taxon>Photobacterium</taxon>
    </lineage>
</organism>
<reference evidence="5" key="1">
    <citation type="journal article" date="2005" name="Science">
        <title>Life at depth: Photobacterium profundum genome sequence and expression analysis.</title>
        <authorList>
            <person name="Vezzi A."/>
            <person name="Campanaro S."/>
            <person name="D'Angelo M."/>
            <person name="Simonato F."/>
            <person name="Vitulo N."/>
            <person name="Lauro F.M."/>
            <person name="Cestaro A."/>
            <person name="Malacrida G."/>
            <person name="Simionati B."/>
            <person name="Cannata N."/>
            <person name="Romualdi C."/>
            <person name="Bartlett D.H."/>
            <person name="Valle G."/>
        </authorList>
    </citation>
    <scope>NUCLEOTIDE SEQUENCE [LARGE SCALE GENOMIC DNA]</scope>
    <source>
        <strain evidence="5">ATCC BAA-1253 / SS9</strain>
    </source>
</reference>
<comment type="catalytic activity">
    <reaction evidence="1">
        <text>GMP + diphosphate = guanine + 5-phospho-alpha-D-ribose 1-diphosphate</text>
        <dbReference type="Rhea" id="RHEA:25424"/>
        <dbReference type="ChEBI" id="CHEBI:16235"/>
        <dbReference type="ChEBI" id="CHEBI:33019"/>
        <dbReference type="ChEBI" id="CHEBI:58017"/>
        <dbReference type="ChEBI" id="CHEBI:58115"/>
        <dbReference type="EC" id="2.4.2.8"/>
    </reaction>
    <physiologicalReaction direction="right-to-left" evidence="1">
        <dbReference type="Rhea" id="RHEA:25426"/>
    </physiologicalReaction>
</comment>
<evidence type="ECO:0000313" key="4">
    <source>
        <dbReference type="EMBL" id="CAG20049.1"/>
    </source>
</evidence>
<dbReference type="InterPro" id="IPR000836">
    <property type="entry name" value="PRTase_dom"/>
</dbReference>
<protein>
    <recommendedName>
        <fullName evidence="3">Phosphoribosyltransferase domain-containing protein</fullName>
    </recommendedName>
</protein>
<feature type="domain" description="Phosphoribosyltransferase" evidence="3">
    <location>
        <begin position="28"/>
        <end position="148"/>
    </location>
</feature>
<dbReference type="AlphaFoldDB" id="Q6LRM7"/>
<dbReference type="PANTHER" id="PTHR43340:SF1">
    <property type="entry name" value="HYPOXANTHINE PHOSPHORIBOSYLTRANSFERASE"/>
    <property type="match status" value="1"/>
</dbReference>
<dbReference type="GO" id="GO:0032264">
    <property type="term" value="P:IMP salvage"/>
    <property type="evidence" value="ECO:0007669"/>
    <property type="project" value="TreeGrafter"/>
</dbReference>
<dbReference type="Pfam" id="PF00156">
    <property type="entry name" value="Pribosyltran"/>
    <property type="match status" value="1"/>
</dbReference>
<dbReference type="CDD" id="cd06223">
    <property type="entry name" value="PRTases_typeI"/>
    <property type="match status" value="1"/>
</dbReference>
<gene>
    <name evidence="4" type="ordered locus">PBPRA1638</name>
</gene>
<dbReference type="GO" id="GO:0006178">
    <property type="term" value="P:guanine salvage"/>
    <property type="evidence" value="ECO:0007669"/>
    <property type="project" value="TreeGrafter"/>
</dbReference>